<dbReference type="EC" id="5.99.-.-" evidence="5"/>
<feature type="binding site" evidence="5">
    <location>
        <position position="55"/>
    </location>
    <ligand>
        <name>heme b</name>
        <dbReference type="ChEBI" id="CHEBI:60344"/>
    </ligand>
</feature>
<dbReference type="NCBIfam" id="NF045819">
    <property type="entry name" value="PeroxynitIsom"/>
    <property type="match status" value="1"/>
</dbReference>
<dbReference type="SUPFAM" id="SSF50814">
    <property type="entry name" value="Lipocalins"/>
    <property type="match status" value="1"/>
</dbReference>
<comment type="catalytic activity">
    <reaction evidence="5">
        <text>peroxynitrite = nitrate</text>
        <dbReference type="Rhea" id="RHEA:63116"/>
        <dbReference type="ChEBI" id="CHEBI:17632"/>
        <dbReference type="ChEBI" id="CHEBI:25941"/>
    </reaction>
</comment>
<evidence type="ECO:0000259" key="6">
    <source>
        <dbReference type="Pfam" id="PF08768"/>
    </source>
</evidence>
<comment type="cofactor">
    <cofactor evidence="5">
        <name>heme b</name>
        <dbReference type="ChEBI" id="CHEBI:60344"/>
    </cofactor>
    <text evidence="5">Binds 1 heme b group per subunit, that coordinates a highly solvent-exposed Fe(III) atom.</text>
</comment>
<dbReference type="InterPro" id="IPR014878">
    <property type="entry name" value="THAP4-like_heme-bd"/>
</dbReference>
<keyword evidence="2 5" id="KW-0479">Metal-binding</keyword>
<evidence type="ECO:0000313" key="8">
    <source>
        <dbReference type="Proteomes" id="UP000432464"/>
    </source>
</evidence>
<organism evidence="7 8">
    <name type="scientific">Nocardia aurantiaca</name>
    <dbReference type="NCBI Taxonomy" id="2675850"/>
    <lineage>
        <taxon>Bacteria</taxon>
        <taxon>Bacillati</taxon>
        <taxon>Actinomycetota</taxon>
        <taxon>Actinomycetes</taxon>
        <taxon>Mycobacteriales</taxon>
        <taxon>Nocardiaceae</taxon>
        <taxon>Nocardia</taxon>
    </lineage>
</organism>
<evidence type="ECO:0000256" key="3">
    <source>
        <dbReference type="ARBA" id="ARBA00023004"/>
    </source>
</evidence>
<comment type="similarity">
    <text evidence="5">Belongs to the nitrobindin family.</text>
</comment>
<gene>
    <name evidence="7" type="ORF">GLP40_08910</name>
</gene>
<dbReference type="HAMAP" id="MF_01297">
    <property type="entry name" value="nitrobindin"/>
    <property type="match status" value="1"/>
</dbReference>
<dbReference type="GO" id="GO:0020037">
    <property type="term" value="F:heme binding"/>
    <property type="evidence" value="ECO:0007669"/>
    <property type="project" value="UniProtKB-UniRule"/>
</dbReference>
<evidence type="ECO:0000256" key="5">
    <source>
        <dbReference type="HAMAP-Rule" id="MF_01297"/>
    </source>
</evidence>
<protein>
    <recommendedName>
        <fullName evidence="5">Peroxynitrite isomerase</fullName>
        <ecNumber evidence="5">5.99.-.-</ecNumber>
    </recommendedName>
    <alternativeName>
        <fullName evidence="5">Ferric nitrobindin</fullName>
        <shortName evidence="5">Nb(III)</shortName>
    </alternativeName>
</protein>
<dbReference type="EMBL" id="WMBB01000004">
    <property type="protein sequence ID" value="MTE12893.1"/>
    <property type="molecule type" value="Genomic_DNA"/>
</dbReference>
<comment type="pathway">
    <text evidence="5">Nitrogen metabolism.</text>
</comment>
<feature type="binding site" description="axial binding residue" evidence="5">
    <location>
        <position position="178"/>
    </location>
    <ligand>
        <name>heme b</name>
        <dbReference type="ChEBI" id="CHEBI:60344"/>
    </ligand>
    <ligandPart>
        <name>Fe</name>
        <dbReference type="ChEBI" id="CHEBI:18248"/>
    </ligandPart>
</feature>
<feature type="short sequence motif" description="GXWXGXG" evidence="5">
    <location>
        <begin position="43"/>
        <end position="49"/>
    </location>
</feature>
<name>A0A6I3KQE5_9NOCA</name>
<dbReference type="PANTHER" id="PTHR15854:SF4">
    <property type="entry name" value="PEROXYNITRITE ISOMERASE THAP4"/>
    <property type="match status" value="1"/>
</dbReference>
<feature type="domain" description="THAP4-like heme-binding" evidence="6">
    <location>
        <begin position="35"/>
        <end position="185"/>
    </location>
</feature>
<sequence length="187" mass="20467">MSARGRTDLPPPRARRIKLSAVLEPQTAVAPHPDIAHLAPLLGTWRGRGHGEYPTIEPFEYLEEVHFGHVGRPFLTYRQRTRAADGSRPMHSETGYLRAVGPDRIELILAHPTGITEICEGSLVHENGELRMELASTSIGLSSTAKSVTALGRTITVAGDTLEYSLRMAAVEQPLAHHLAATLQREN</sequence>
<dbReference type="Pfam" id="PF08768">
    <property type="entry name" value="THAP4_heme-bd"/>
    <property type="match status" value="1"/>
</dbReference>
<dbReference type="AlphaFoldDB" id="A0A6I3KQE5"/>
<comment type="domain">
    <text evidence="5">Forms a 10-stranded antiparallel beta-barrel structure able to accommodate a hydrophobic ligand in its interior. In fact, this fold hosts the heme group, which is located in a wide surface cleft.</text>
</comment>
<keyword evidence="1 5" id="KW-0349">Heme</keyword>
<dbReference type="GO" id="GO:0062213">
    <property type="term" value="F:peroxynitrite isomerase activity"/>
    <property type="evidence" value="ECO:0007669"/>
    <property type="project" value="UniProtKB-UniRule"/>
</dbReference>
<feature type="binding site" evidence="5">
    <location>
        <position position="146"/>
    </location>
    <ligand>
        <name>heme b</name>
        <dbReference type="ChEBI" id="CHEBI:60344"/>
    </ligand>
</feature>
<reference evidence="7 8" key="1">
    <citation type="submission" date="2019-11" db="EMBL/GenBank/DDBJ databases">
        <title>Nocardia sp. nov. CT2-14 isolated from soil.</title>
        <authorList>
            <person name="Kanchanasin P."/>
            <person name="Tanasupawat S."/>
            <person name="Yuki M."/>
            <person name="Kudo T."/>
        </authorList>
    </citation>
    <scope>NUCLEOTIDE SEQUENCE [LARGE SCALE GENOMIC DNA]</scope>
    <source>
        <strain evidence="7 8">CT2-14</strain>
    </source>
</reference>
<evidence type="ECO:0000256" key="1">
    <source>
        <dbReference type="ARBA" id="ARBA00022617"/>
    </source>
</evidence>
<proteinExistence type="inferred from homology"/>
<accession>A0A6I3KQE5</accession>
<dbReference type="Gene3D" id="2.40.128.20">
    <property type="match status" value="1"/>
</dbReference>
<dbReference type="CDD" id="cd07828">
    <property type="entry name" value="lipocalin_heme-bd-THAP4-like"/>
    <property type="match status" value="1"/>
</dbReference>
<keyword evidence="4 5" id="KW-0413">Isomerase</keyword>
<dbReference type="GO" id="GO:0046872">
    <property type="term" value="F:metal ion binding"/>
    <property type="evidence" value="ECO:0007669"/>
    <property type="project" value="UniProtKB-KW"/>
</dbReference>
<dbReference type="Proteomes" id="UP000432464">
    <property type="component" value="Unassembled WGS sequence"/>
</dbReference>
<keyword evidence="3 5" id="KW-0408">Iron</keyword>
<dbReference type="PANTHER" id="PTHR15854">
    <property type="entry name" value="THAP4 PROTEIN"/>
    <property type="match status" value="1"/>
</dbReference>
<comment type="caution">
    <text evidence="7">The sequence shown here is derived from an EMBL/GenBank/DDBJ whole genome shotgun (WGS) entry which is preliminary data.</text>
</comment>
<evidence type="ECO:0000313" key="7">
    <source>
        <dbReference type="EMBL" id="MTE12893.1"/>
    </source>
</evidence>
<dbReference type="InterPro" id="IPR022939">
    <property type="entry name" value="Nb(III)_bact/plant"/>
</dbReference>
<comment type="function">
    <text evidence="5">Heme-binding protein able to scavenge peroxynitrite and to protect free L-tyrosine against peroxynitrite-mediated nitration, by acting as a peroxynitrite isomerase that converts peroxynitrite to nitrate. Therefore, this protein likely plays a role in peroxynitrite sensing and in the detoxification of reactive nitrogen and oxygen species (RNS and ROS, respectively). Is able to bind nitric oxide (NO) in vitro, but may act as a sensor of peroxynitrite levels in vivo.</text>
</comment>
<evidence type="ECO:0000256" key="4">
    <source>
        <dbReference type="ARBA" id="ARBA00023235"/>
    </source>
</evidence>
<dbReference type="InterPro" id="IPR054873">
    <property type="entry name" value="PeroxynitIsom"/>
</dbReference>
<dbReference type="InterPro" id="IPR045165">
    <property type="entry name" value="Nitrobindin"/>
</dbReference>
<dbReference type="InterPro" id="IPR012674">
    <property type="entry name" value="Calycin"/>
</dbReference>
<keyword evidence="8" id="KW-1185">Reference proteome</keyword>
<evidence type="ECO:0000256" key="2">
    <source>
        <dbReference type="ARBA" id="ARBA00022723"/>
    </source>
</evidence>